<dbReference type="InterPro" id="IPR023210">
    <property type="entry name" value="NADP_OxRdtase_dom"/>
</dbReference>
<keyword evidence="3" id="KW-1185">Reference proteome</keyword>
<sequence length="264" mass="28252">MDVAVTQRPLGRTGMSISPIGFGAFKIGRNTGIKYERGYELPSDERAEHILRGVLDSGINHVDTAPAYGISEQRIGAAIADRRDAYILSTKVGETFEGGTSTYDFSPEAVTASVHRSLKRLSTDRIDVVLIHANHDDLGIMRDSGAPEALDRLKASGEVRAVGLSGKTPAGFEAALGWADVFMVEYHAEQREMADLITRAHERGVGVLIKKGLASGTLSADEAIRFVLGHEGVDSLTLGSLNLDHLRENLASAMACRGVNPGRG</sequence>
<evidence type="ECO:0000259" key="1">
    <source>
        <dbReference type="Pfam" id="PF00248"/>
    </source>
</evidence>
<dbReference type="SUPFAM" id="SSF51430">
    <property type="entry name" value="NAD(P)-linked oxidoreductase"/>
    <property type="match status" value="1"/>
</dbReference>
<dbReference type="RefSeq" id="WP_236254363.1">
    <property type="nucleotide sequence ID" value="NZ_CP036280.1"/>
</dbReference>
<dbReference type="Proteomes" id="UP000320386">
    <property type="component" value="Chromosome"/>
</dbReference>
<dbReference type="PANTHER" id="PTHR43312:SF1">
    <property type="entry name" value="NADP-DEPENDENT OXIDOREDUCTASE DOMAIN-CONTAINING PROTEIN"/>
    <property type="match status" value="1"/>
</dbReference>
<dbReference type="InterPro" id="IPR020471">
    <property type="entry name" value="AKR"/>
</dbReference>
<dbReference type="PRINTS" id="PR00069">
    <property type="entry name" value="ALDKETRDTASE"/>
</dbReference>
<dbReference type="Gene3D" id="3.20.20.100">
    <property type="entry name" value="NADP-dependent oxidoreductase domain"/>
    <property type="match status" value="1"/>
</dbReference>
<accession>A0A518BZA1</accession>
<dbReference type="PANTHER" id="PTHR43312">
    <property type="entry name" value="D-THREO-ALDOSE 1-DEHYDROGENASE"/>
    <property type="match status" value="1"/>
</dbReference>
<name>A0A518BZA1_9BACT</name>
<evidence type="ECO:0000313" key="2">
    <source>
        <dbReference type="EMBL" id="QDU72303.1"/>
    </source>
</evidence>
<dbReference type="EMBL" id="CP036280">
    <property type="protein sequence ID" value="QDU72303.1"/>
    <property type="molecule type" value="Genomic_DNA"/>
</dbReference>
<reference evidence="2 3" key="1">
    <citation type="submission" date="2019-02" db="EMBL/GenBank/DDBJ databases">
        <title>Deep-cultivation of Planctomycetes and their phenomic and genomic characterization uncovers novel biology.</title>
        <authorList>
            <person name="Wiegand S."/>
            <person name="Jogler M."/>
            <person name="Boedeker C."/>
            <person name="Pinto D."/>
            <person name="Vollmers J."/>
            <person name="Rivas-Marin E."/>
            <person name="Kohn T."/>
            <person name="Peeters S.H."/>
            <person name="Heuer A."/>
            <person name="Rast P."/>
            <person name="Oberbeckmann S."/>
            <person name="Bunk B."/>
            <person name="Jeske O."/>
            <person name="Meyerdierks A."/>
            <person name="Storesund J.E."/>
            <person name="Kallscheuer N."/>
            <person name="Luecker S."/>
            <person name="Lage O.M."/>
            <person name="Pohl T."/>
            <person name="Merkel B.J."/>
            <person name="Hornburger P."/>
            <person name="Mueller R.-W."/>
            <person name="Bruemmer F."/>
            <person name="Labrenz M."/>
            <person name="Spormann A.M."/>
            <person name="Op den Camp H."/>
            <person name="Overmann J."/>
            <person name="Amann R."/>
            <person name="Jetten M.S.M."/>
            <person name="Mascher T."/>
            <person name="Medema M.H."/>
            <person name="Devos D.P."/>
            <person name="Kaster A.-K."/>
            <person name="Ovreas L."/>
            <person name="Rohde M."/>
            <person name="Galperin M.Y."/>
            <person name="Jogler C."/>
        </authorList>
    </citation>
    <scope>NUCLEOTIDE SEQUENCE [LARGE SCALE GENOMIC DNA]</scope>
    <source>
        <strain evidence="2 3">Pan265</strain>
    </source>
</reference>
<keyword evidence="2" id="KW-0560">Oxidoreductase</keyword>
<dbReference type="KEGG" id="mcad:Pan265_21670"/>
<evidence type="ECO:0000313" key="3">
    <source>
        <dbReference type="Proteomes" id="UP000320386"/>
    </source>
</evidence>
<dbReference type="EC" id="1.1.1.122" evidence="2"/>
<dbReference type="Pfam" id="PF00248">
    <property type="entry name" value="Aldo_ket_red"/>
    <property type="match status" value="1"/>
</dbReference>
<feature type="domain" description="NADP-dependent oxidoreductase" evidence="1">
    <location>
        <begin position="20"/>
        <end position="220"/>
    </location>
</feature>
<organism evidence="2 3">
    <name type="scientific">Mucisphaera calidilacus</name>
    <dbReference type="NCBI Taxonomy" id="2527982"/>
    <lineage>
        <taxon>Bacteria</taxon>
        <taxon>Pseudomonadati</taxon>
        <taxon>Planctomycetota</taxon>
        <taxon>Phycisphaerae</taxon>
        <taxon>Phycisphaerales</taxon>
        <taxon>Phycisphaeraceae</taxon>
        <taxon>Mucisphaera</taxon>
    </lineage>
</organism>
<protein>
    <submittedName>
        <fullName evidence="2">D-threo-aldose 1-dehydrogenase</fullName>
        <ecNumber evidence="2">1.1.1.122</ecNumber>
    </submittedName>
</protein>
<gene>
    <name evidence="2" type="primary">fdh</name>
    <name evidence="2" type="ORF">Pan265_21670</name>
</gene>
<dbReference type="GO" id="GO:0047834">
    <property type="term" value="F:D-threo-aldose 1-dehydrogenase activity"/>
    <property type="evidence" value="ECO:0007669"/>
    <property type="project" value="UniProtKB-EC"/>
</dbReference>
<dbReference type="InterPro" id="IPR053135">
    <property type="entry name" value="AKR2_Oxidoreductase"/>
</dbReference>
<dbReference type="InterPro" id="IPR036812">
    <property type="entry name" value="NAD(P)_OxRdtase_dom_sf"/>
</dbReference>
<proteinExistence type="predicted"/>
<dbReference type="AlphaFoldDB" id="A0A518BZA1"/>
<dbReference type="CDD" id="cd19095">
    <property type="entry name" value="AKR_PA4992-like"/>
    <property type="match status" value="1"/>
</dbReference>